<dbReference type="GO" id="GO:0016926">
    <property type="term" value="P:protein desumoylation"/>
    <property type="evidence" value="ECO:0007669"/>
    <property type="project" value="UniProtKB-ARBA"/>
</dbReference>
<dbReference type="Proteomes" id="UP000001949">
    <property type="component" value="Unassembled WGS sequence"/>
</dbReference>
<dbReference type="STRING" id="5875.Q4N171"/>
<sequence>MIKRSTESSILDVMLRNDVVATTELLDNESPDSPICKYFVYGLYSYNINSENKAPISRNNHLLLINTQHRINVHPITQYHKDVNICNSHKKQTKMSQRRDNMDLDDGMTYYDDGVVDSDDNRSKSDDVIEDDDIIESEDDVIELKKNALNLRKIFIPGKPSKSIAKNELHLIIESPVKVGTCEFNFCALLESGNKLTFFYYDSAELEYLNDCDTITIDHITFKDIFPTVKSVYNESPVSTFSEVYHLLCSSLKKFKFRLKGFDEVENLFDQALSNYRQINSIPETLNYDGLCIDKCYLDEKNVESFSSFSYLDDSIIDFFNQFTYKYLMDDSQRKTWAILSTYFVRKIKQYKDPKEAYANTWKWTRKFSRALPMNDFIFIPINLSEVHWSLVIIAYPKYAIRYHNIKSEKKAAIIHLDSLRHHQLSHEIIDLLKNYLYQEYDSRCRTFKERGFEFDLDPDSWDYITPSRGVPLQNNGYDCGIYLIEYIMYLTLNKSEFSTLIPKYFDFQSPSKADSGRYTKWFTQVQIHNRRLNMKQVLKFMRDNPDWSTDENKIQYITDQMTQQY</sequence>
<organism evidence="6 7">
    <name type="scientific">Theileria parva</name>
    <name type="common">East coast fever infection agent</name>
    <dbReference type="NCBI Taxonomy" id="5875"/>
    <lineage>
        <taxon>Eukaryota</taxon>
        <taxon>Sar</taxon>
        <taxon>Alveolata</taxon>
        <taxon>Apicomplexa</taxon>
        <taxon>Aconoidasida</taxon>
        <taxon>Piroplasmida</taxon>
        <taxon>Theileriidae</taxon>
        <taxon>Theileria</taxon>
    </lineage>
</organism>
<proteinExistence type="inferred from homology"/>
<dbReference type="Gene3D" id="1.10.418.20">
    <property type="match status" value="1"/>
</dbReference>
<dbReference type="AlphaFoldDB" id="Q4N171"/>
<evidence type="ECO:0000259" key="5">
    <source>
        <dbReference type="PROSITE" id="PS50600"/>
    </source>
</evidence>
<dbReference type="eggNOG" id="KOG0778">
    <property type="taxonomic scope" value="Eukaryota"/>
</dbReference>
<protein>
    <recommendedName>
        <fullName evidence="5">Ubiquitin-like protease family profile domain-containing protein</fullName>
    </recommendedName>
</protein>
<dbReference type="PANTHER" id="PTHR46915:SF2">
    <property type="entry name" value="UBIQUITIN-LIKE PROTEASE 4"/>
    <property type="match status" value="1"/>
</dbReference>
<dbReference type="VEuPathDB" id="PiroplasmaDB:TpMuguga_04g00878"/>
<dbReference type="SUPFAM" id="SSF54001">
    <property type="entry name" value="Cysteine proteinases"/>
    <property type="match status" value="1"/>
</dbReference>
<dbReference type="OMA" id="NTWKWTR"/>
<dbReference type="Gene3D" id="3.30.310.130">
    <property type="entry name" value="Ubiquitin-related"/>
    <property type="match status" value="1"/>
</dbReference>
<keyword evidence="7" id="KW-1185">Reference proteome</keyword>
<dbReference type="GeneID" id="3500790"/>
<dbReference type="KEGG" id="tpv:TP04_0878"/>
<dbReference type="PROSITE" id="PS50600">
    <property type="entry name" value="ULP_PROTEASE"/>
    <property type="match status" value="1"/>
</dbReference>
<dbReference type="PANTHER" id="PTHR46915">
    <property type="entry name" value="UBIQUITIN-LIKE PROTEASE 4-RELATED"/>
    <property type="match status" value="1"/>
</dbReference>
<gene>
    <name evidence="6" type="ordered locus">TP04_0878</name>
</gene>
<dbReference type="EMBL" id="AAGK01000004">
    <property type="protein sequence ID" value="EAN32232.1"/>
    <property type="molecule type" value="Genomic_DNA"/>
</dbReference>
<dbReference type="Pfam" id="PF02902">
    <property type="entry name" value="Peptidase_C48"/>
    <property type="match status" value="1"/>
</dbReference>
<dbReference type="InterPro" id="IPR038765">
    <property type="entry name" value="Papain-like_cys_pep_sf"/>
</dbReference>
<comment type="caution">
    <text evidence="6">The sequence shown here is derived from an EMBL/GenBank/DDBJ whole genome shotgun (WGS) entry which is preliminary data.</text>
</comment>
<dbReference type="GO" id="GO:0008234">
    <property type="term" value="F:cysteine-type peptidase activity"/>
    <property type="evidence" value="ECO:0007669"/>
    <property type="project" value="UniProtKB-KW"/>
</dbReference>
<keyword evidence="4" id="KW-0788">Thiol protease</keyword>
<accession>Q4N171</accession>
<reference evidence="6 7" key="1">
    <citation type="journal article" date="2005" name="Science">
        <title>Genome sequence of Theileria parva, a bovine pathogen that transforms lymphocytes.</title>
        <authorList>
            <person name="Gardner M.J."/>
            <person name="Bishop R."/>
            <person name="Shah T."/>
            <person name="de Villiers E.P."/>
            <person name="Carlton J.M."/>
            <person name="Hall N."/>
            <person name="Ren Q."/>
            <person name="Paulsen I.T."/>
            <person name="Pain A."/>
            <person name="Berriman M."/>
            <person name="Wilson R.J.M."/>
            <person name="Sato S."/>
            <person name="Ralph S.A."/>
            <person name="Mann D.J."/>
            <person name="Xiong Z."/>
            <person name="Shallom S.J."/>
            <person name="Weidman J."/>
            <person name="Jiang L."/>
            <person name="Lynn J."/>
            <person name="Weaver B."/>
            <person name="Shoaibi A."/>
            <person name="Domingo A.R."/>
            <person name="Wasawo D."/>
            <person name="Crabtree J."/>
            <person name="Wortman J.R."/>
            <person name="Haas B."/>
            <person name="Angiuoli S.V."/>
            <person name="Creasy T.H."/>
            <person name="Lu C."/>
            <person name="Suh B."/>
            <person name="Silva J.C."/>
            <person name="Utterback T.R."/>
            <person name="Feldblyum T.V."/>
            <person name="Pertea M."/>
            <person name="Allen J."/>
            <person name="Nierman W.C."/>
            <person name="Taracha E.L.N."/>
            <person name="Salzberg S.L."/>
            <person name="White O.R."/>
            <person name="Fitzhugh H.A."/>
            <person name="Morzaria S."/>
            <person name="Venter J.C."/>
            <person name="Fraser C.M."/>
            <person name="Nene V."/>
        </authorList>
    </citation>
    <scope>NUCLEOTIDE SEQUENCE [LARGE SCALE GENOMIC DNA]</scope>
    <source>
        <strain evidence="6 7">Muguga</strain>
    </source>
</reference>
<comment type="similarity">
    <text evidence="1">Belongs to the peptidase C48 family.</text>
</comment>
<evidence type="ECO:0000256" key="3">
    <source>
        <dbReference type="ARBA" id="ARBA00022801"/>
    </source>
</evidence>
<dbReference type="GO" id="GO:0006508">
    <property type="term" value="P:proteolysis"/>
    <property type="evidence" value="ECO:0007669"/>
    <property type="project" value="UniProtKB-KW"/>
</dbReference>
<evidence type="ECO:0000313" key="6">
    <source>
        <dbReference type="EMBL" id="EAN32232.1"/>
    </source>
</evidence>
<evidence type="ECO:0000256" key="2">
    <source>
        <dbReference type="ARBA" id="ARBA00022670"/>
    </source>
</evidence>
<keyword evidence="3" id="KW-0378">Hydrolase</keyword>
<feature type="domain" description="Ubiquitin-like protease family profile" evidence="5">
    <location>
        <begin position="296"/>
        <end position="491"/>
    </location>
</feature>
<keyword evidence="2" id="KW-0645">Protease</keyword>
<evidence type="ECO:0000256" key="1">
    <source>
        <dbReference type="ARBA" id="ARBA00005234"/>
    </source>
</evidence>
<dbReference type="InterPro" id="IPR003653">
    <property type="entry name" value="Peptidase_C48_C"/>
</dbReference>
<name>Q4N171_THEPA</name>
<dbReference type="InParanoid" id="Q4N171"/>
<evidence type="ECO:0000313" key="7">
    <source>
        <dbReference type="Proteomes" id="UP000001949"/>
    </source>
</evidence>
<evidence type="ECO:0000256" key="4">
    <source>
        <dbReference type="ARBA" id="ARBA00022807"/>
    </source>
</evidence>